<evidence type="ECO:0000313" key="5">
    <source>
        <dbReference type="Proteomes" id="UP000216033"/>
    </source>
</evidence>
<dbReference type="GeneID" id="98301801"/>
<keyword evidence="3" id="KW-0560">Oxidoreductase</keyword>
<dbReference type="OrthoDB" id="5183775at2"/>
<dbReference type="NCBIfam" id="TIGR00715">
    <property type="entry name" value="precor6x_red"/>
    <property type="match status" value="1"/>
</dbReference>
<dbReference type="EMBL" id="NDFP01000006">
    <property type="protein sequence ID" value="PAL25933.1"/>
    <property type="molecule type" value="Genomic_DNA"/>
</dbReference>
<organism evidence="4 5">
    <name type="scientific">Acetobacter syzygii</name>
    <dbReference type="NCBI Taxonomy" id="146476"/>
    <lineage>
        <taxon>Bacteria</taxon>
        <taxon>Pseudomonadati</taxon>
        <taxon>Pseudomonadota</taxon>
        <taxon>Alphaproteobacteria</taxon>
        <taxon>Acetobacterales</taxon>
        <taxon>Acetobacteraceae</taxon>
        <taxon>Acetobacter</taxon>
    </lineage>
</organism>
<name>A0A270BLN5_9PROT</name>
<comment type="pathway">
    <text evidence="1">Cofactor biosynthesis; adenosylcobalamin biosynthesis.</text>
</comment>
<dbReference type="Pfam" id="PF02571">
    <property type="entry name" value="CbiJ"/>
    <property type="match status" value="1"/>
</dbReference>
<keyword evidence="5" id="KW-1185">Reference proteome</keyword>
<evidence type="ECO:0000313" key="4">
    <source>
        <dbReference type="EMBL" id="PAL25933.1"/>
    </source>
</evidence>
<dbReference type="GO" id="GO:0016994">
    <property type="term" value="F:precorrin-6A reductase activity"/>
    <property type="evidence" value="ECO:0007669"/>
    <property type="project" value="InterPro"/>
</dbReference>
<comment type="caution">
    <text evidence="4">The sequence shown here is derived from an EMBL/GenBank/DDBJ whole genome shotgun (WGS) entry which is preliminary data.</text>
</comment>
<evidence type="ECO:0000256" key="2">
    <source>
        <dbReference type="ARBA" id="ARBA00022573"/>
    </source>
</evidence>
<reference evidence="4 5" key="1">
    <citation type="submission" date="2017-04" db="EMBL/GenBank/DDBJ databases">
        <title>Kefir bacterial isolates.</title>
        <authorList>
            <person name="Kim Y."/>
            <person name="Blasche S."/>
            <person name="Patil K.R."/>
        </authorList>
    </citation>
    <scope>NUCLEOTIDE SEQUENCE [LARGE SCALE GENOMIC DNA]</scope>
    <source>
        <strain evidence="4 5">KR-2</strain>
    </source>
</reference>
<dbReference type="PANTHER" id="PTHR36925">
    <property type="entry name" value="COBALT-PRECORRIN-6A REDUCTASE"/>
    <property type="match status" value="1"/>
</dbReference>
<dbReference type="Proteomes" id="UP000216033">
    <property type="component" value="Unassembled WGS sequence"/>
</dbReference>
<keyword evidence="2" id="KW-0169">Cobalamin biosynthesis</keyword>
<proteinExistence type="predicted"/>
<protein>
    <submittedName>
        <fullName evidence="4">Precorrin-6A reductase</fullName>
    </submittedName>
</protein>
<dbReference type="InterPro" id="IPR003723">
    <property type="entry name" value="Precorrin-6x_reduct"/>
</dbReference>
<accession>A0A270BLN5</accession>
<dbReference type="STRING" id="1231343.Absy_007_064"/>
<dbReference type="GO" id="GO:0009236">
    <property type="term" value="P:cobalamin biosynthetic process"/>
    <property type="evidence" value="ECO:0007669"/>
    <property type="project" value="UniProtKB-UniPathway"/>
</dbReference>
<dbReference type="NCBIfam" id="NF005968">
    <property type="entry name" value="PRK08057.1-2"/>
    <property type="match status" value="1"/>
</dbReference>
<dbReference type="AlphaFoldDB" id="A0A270BLN5"/>
<dbReference type="PANTHER" id="PTHR36925:SF1">
    <property type="entry name" value="COBALT-PRECORRIN-6A REDUCTASE"/>
    <property type="match status" value="1"/>
</dbReference>
<dbReference type="RefSeq" id="WP_048853185.1">
    <property type="nucleotide sequence ID" value="NZ_BAMZ01000007.1"/>
</dbReference>
<dbReference type="UniPathway" id="UPA00148"/>
<dbReference type="PROSITE" id="PS51014">
    <property type="entry name" value="COBK_CBIJ"/>
    <property type="match status" value="1"/>
</dbReference>
<evidence type="ECO:0000256" key="3">
    <source>
        <dbReference type="ARBA" id="ARBA00023002"/>
    </source>
</evidence>
<gene>
    <name evidence="4" type="ORF">B9K05_07395</name>
</gene>
<sequence length="276" mass="29945">MLPAHPPFPQVPQGPATRLRVLVLGGTTEASSLCTTLAHTLAIHAILSLAGATSKPHLPSITTRIGGFGGADGLTRWLRQNGIMAVIDATHPFAAQMSHHAMMACKEADIPLLRLERPEWQATPQDQWLMVKSITEAATELAYASRWNTSPQSVFLTTGRKETRPFLVAPQHHYLFRSIEQPATADLPPDTTVLLARGPFDLADEHKLMLEQKITVLVTKNSGGTATGAKLEAARMLRIPVIMVSRPPQYNTPRAKDAAAALAWLNHLASSTLRAV</sequence>
<evidence type="ECO:0000256" key="1">
    <source>
        <dbReference type="ARBA" id="ARBA00004953"/>
    </source>
</evidence>